<accession>A0A1I4RB47</accession>
<protein>
    <submittedName>
        <fullName evidence="4">Efflux transporter, outer membrane factor (OMF) lipoprotein, NodT family</fullName>
    </submittedName>
</protein>
<keyword evidence="5" id="KW-1185">Reference proteome</keyword>
<evidence type="ECO:0000256" key="2">
    <source>
        <dbReference type="RuleBase" id="RU362097"/>
    </source>
</evidence>
<gene>
    <name evidence="4" type="ORF">SAMN05421880_11831</name>
</gene>
<dbReference type="InterPro" id="IPR003423">
    <property type="entry name" value="OMP_efflux"/>
</dbReference>
<evidence type="ECO:0000256" key="1">
    <source>
        <dbReference type="ARBA" id="ARBA00007613"/>
    </source>
</evidence>
<proteinExistence type="inferred from homology"/>
<dbReference type="GO" id="GO:0005886">
    <property type="term" value="C:plasma membrane"/>
    <property type="evidence" value="ECO:0007669"/>
    <property type="project" value="UniProtKB-SubCell"/>
</dbReference>
<comment type="subcellular location">
    <subcellularLocation>
        <location evidence="2">Cell membrane</location>
        <topology evidence="2">Lipid-anchor</topology>
    </subcellularLocation>
</comment>
<keyword evidence="2" id="KW-1134">Transmembrane beta strand</keyword>
<keyword evidence="3" id="KW-0175">Coiled coil</keyword>
<reference evidence="4 5" key="1">
    <citation type="submission" date="2016-10" db="EMBL/GenBank/DDBJ databases">
        <authorList>
            <person name="de Groot N.N."/>
        </authorList>
    </citation>
    <scope>NUCLEOTIDE SEQUENCE [LARGE SCALE GENOMIC DNA]</scope>
    <source>
        <strain evidence="4 5">Nm146</strain>
    </source>
</reference>
<dbReference type="AlphaFoldDB" id="A0A1I4RB47"/>
<dbReference type="Proteomes" id="UP000199561">
    <property type="component" value="Unassembled WGS sequence"/>
</dbReference>
<dbReference type="PANTHER" id="PTHR30203:SF32">
    <property type="entry name" value="CATION EFFLUX SYSTEM PROTEIN CUSC"/>
    <property type="match status" value="1"/>
</dbReference>
<dbReference type="Pfam" id="PF02321">
    <property type="entry name" value="OEP"/>
    <property type="match status" value="2"/>
</dbReference>
<dbReference type="GO" id="GO:0015562">
    <property type="term" value="F:efflux transmembrane transporter activity"/>
    <property type="evidence" value="ECO:0007669"/>
    <property type="project" value="InterPro"/>
</dbReference>
<dbReference type="EMBL" id="FOUF01000018">
    <property type="protein sequence ID" value="SFM49180.1"/>
    <property type="molecule type" value="Genomic_DNA"/>
</dbReference>
<dbReference type="PANTHER" id="PTHR30203">
    <property type="entry name" value="OUTER MEMBRANE CATION EFFLUX PROTEIN"/>
    <property type="match status" value="1"/>
</dbReference>
<dbReference type="NCBIfam" id="TIGR01845">
    <property type="entry name" value="outer_NodT"/>
    <property type="match status" value="1"/>
</dbReference>
<dbReference type="Gene3D" id="2.20.200.10">
    <property type="entry name" value="Outer membrane efflux proteins (OEP)"/>
    <property type="match status" value="1"/>
</dbReference>
<evidence type="ECO:0000313" key="4">
    <source>
        <dbReference type="EMBL" id="SFM49180.1"/>
    </source>
</evidence>
<dbReference type="InterPro" id="IPR010131">
    <property type="entry name" value="MdtP/NodT-like"/>
</dbReference>
<evidence type="ECO:0000256" key="3">
    <source>
        <dbReference type="SAM" id="Coils"/>
    </source>
</evidence>
<dbReference type="STRING" id="52442.SAMN05421880_11831"/>
<keyword evidence="2" id="KW-0812">Transmembrane</keyword>
<sequence length="437" mass="48092">MLPQRQAQEVGTAIPAQWTAGQGSNPAAPDQWVDAFGDAHLRALVDHALANNYELKSASARVDAAIAQARIDGSGRWPQLFFTADHEQVKIREAGFGASRFGVFEALFGLSWELDVWGRIRDFRQASLLEADAMAADYYGARLSLAARVAQSYFELVEAKLQAAVIEQSIEDRTIIANLVRGRFQHGLVRGLDLRLALTDLANAEAQLKQINNSIQTITRRLEILLGNYPMGKELNVSSLPPLPAQIPAGLPSQLLERRPDLVAVFSRLQAADLRVASSEKLRLPRITLTAAGGTRSSDLTELIDPRAAAWNVFAGLMQPLFTGGRIQGEILRNQARVEEVLNFYKNTALNAFREVEQALAAEEWLRQQEASLRKAVEQTEASQALAIYSYRNGLIGILTLLDSYRSTLSAQSAYLSVTRQLLSNRINLYLALGGNV</sequence>
<evidence type="ECO:0000313" key="5">
    <source>
        <dbReference type="Proteomes" id="UP000199561"/>
    </source>
</evidence>
<comment type="similarity">
    <text evidence="1 2">Belongs to the outer membrane factor (OMF) (TC 1.B.17) family.</text>
</comment>
<dbReference type="Gene3D" id="1.20.1600.10">
    <property type="entry name" value="Outer membrane efflux proteins (OEP)"/>
    <property type="match status" value="1"/>
</dbReference>
<organism evidence="4 5">
    <name type="scientific">Nitrosomonas nitrosa</name>
    <dbReference type="NCBI Taxonomy" id="52442"/>
    <lineage>
        <taxon>Bacteria</taxon>
        <taxon>Pseudomonadati</taxon>
        <taxon>Pseudomonadota</taxon>
        <taxon>Betaproteobacteria</taxon>
        <taxon>Nitrosomonadales</taxon>
        <taxon>Nitrosomonadaceae</taxon>
        <taxon>Nitrosomonas</taxon>
    </lineage>
</organism>
<keyword evidence="2 4" id="KW-0449">Lipoprotein</keyword>
<keyword evidence="2" id="KW-0472">Membrane</keyword>
<keyword evidence="2" id="KW-0564">Palmitate</keyword>
<feature type="coiled-coil region" evidence="3">
    <location>
        <begin position="194"/>
        <end position="221"/>
    </location>
</feature>
<name>A0A1I4RB47_9PROT</name>
<dbReference type="SUPFAM" id="SSF56954">
    <property type="entry name" value="Outer membrane efflux proteins (OEP)"/>
    <property type="match status" value="1"/>
</dbReference>